<name>A0AAV5LQE5_9ROSI</name>
<evidence type="ECO:0000256" key="3">
    <source>
        <dbReference type="ARBA" id="ARBA00022741"/>
    </source>
</evidence>
<evidence type="ECO:0000259" key="10">
    <source>
        <dbReference type="Pfam" id="PF25019"/>
    </source>
</evidence>
<gene>
    <name evidence="11" type="ORF">SLEP1_g47140</name>
</gene>
<evidence type="ECO:0000313" key="12">
    <source>
        <dbReference type="Proteomes" id="UP001054252"/>
    </source>
</evidence>
<feature type="domain" description="Disease resistance N-terminal" evidence="8">
    <location>
        <begin position="1"/>
        <end position="55"/>
    </location>
</feature>
<dbReference type="InterPro" id="IPR058922">
    <property type="entry name" value="WHD_DRP"/>
</dbReference>
<dbReference type="GO" id="GO:0043531">
    <property type="term" value="F:ADP binding"/>
    <property type="evidence" value="ECO:0007669"/>
    <property type="project" value="InterPro"/>
</dbReference>
<feature type="domain" description="R13L1/DRL21-like LRR repeat region" evidence="10">
    <location>
        <begin position="743"/>
        <end position="873"/>
    </location>
</feature>
<dbReference type="Proteomes" id="UP001054252">
    <property type="component" value="Unassembled WGS sequence"/>
</dbReference>
<dbReference type="Gene3D" id="3.80.10.10">
    <property type="entry name" value="Ribonuclease Inhibitor"/>
    <property type="match status" value="5"/>
</dbReference>
<feature type="domain" description="Disease resistance protein winged helix" evidence="9">
    <location>
        <begin position="401"/>
        <end position="436"/>
    </location>
</feature>
<feature type="compositionally biased region" description="Low complexity" evidence="6">
    <location>
        <begin position="799"/>
        <end position="809"/>
    </location>
</feature>
<evidence type="ECO:0000259" key="7">
    <source>
        <dbReference type="Pfam" id="PF00931"/>
    </source>
</evidence>
<dbReference type="InterPro" id="IPR056789">
    <property type="entry name" value="LRR_R13L1-DRL21"/>
</dbReference>
<dbReference type="InterPro" id="IPR036388">
    <property type="entry name" value="WH-like_DNA-bd_sf"/>
</dbReference>
<dbReference type="EMBL" id="BPVZ01000134">
    <property type="protein sequence ID" value="GKV39359.1"/>
    <property type="molecule type" value="Genomic_DNA"/>
</dbReference>
<protein>
    <submittedName>
        <fullName evidence="11">Uncharacterized protein</fullName>
    </submittedName>
</protein>
<dbReference type="InterPro" id="IPR041118">
    <property type="entry name" value="Rx_N"/>
</dbReference>
<dbReference type="InterPro" id="IPR002182">
    <property type="entry name" value="NB-ARC"/>
</dbReference>
<keyword evidence="2" id="KW-0677">Repeat</keyword>
<keyword evidence="3" id="KW-0547">Nucleotide-binding</keyword>
<reference evidence="11 12" key="1">
    <citation type="journal article" date="2021" name="Commun. Biol.">
        <title>The genome of Shorea leprosula (Dipterocarpaceae) highlights the ecological relevance of drought in aseasonal tropical rainforests.</title>
        <authorList>
            <person name="Ng K.K.S."/>
            <person name="Kobayashi M.J."/>
            <person name="Fawcett J.A."/>
            <person name="Hatakeyama M."/>
            <person name="Paape T."/>
            <person name="Ng C.H."/>
            <person name="Ang C.C."/>
            <person name="Tnah L.H."/>
            <person name="Lee C.T."/>
            <person name="Nishiyama T."/>
            <person name="Sese J."/>
            <person name="O'Brien M.J."/>
            <person name="Copetti D."/>
            <person name="Mohd Noor M.I."/>
            <person name="Ong R.C."/>
            <person name="Putra M."/>
            <person name="Sireger I.Z."/>
            <person name="Indrioko S."/>
            <person name="Kosugi Y."/>
            <person name="Izuno A."/>
            <person name="Isagi Y."/>
            <person name="Lee S.L."/>
            <person name="Shimizu K.K."/>
        </authorList>
    </citation>
    <scope>NUCLEOTIDE SEQUENCE [LARGE SCALE GENOMIC DNA]</scope>
    <source>
        <strain evidence="11">214</strain>
    </source>
</reference>
<keyword evidence="5" id="KW-0067">ATP-binding</keyword>
<dbReference type="Pfam" id="PF25019">
    <property type="entry name" value="LRR_R13L1-DRL21"/>
    <property type="match status" value="2"/>
</dbReference>
<dbReference type="SUPFAM" id="SSF52058">
    <property type="entry name" value="L domain-like"/>
    <property type="match status" value="3"/>
</dbReference>
<dbReference type="Pfam" id="PF00931">
    <property type="entry name" value="NB-ARC"/>
    <property type="match status" value="1"/>
</dbReference>
<sequence>MVRGVLQDAEEKKVTGHSDLQPWLKELGNIVDEADNVVDEIAYEHLRYKVAQKQMWKKVSYFFTLSNPLAFRLKIANRIKDLNLDLASLNDWATGLGLQHRLANRLPEHVGIQQTNSSLGDPWMVVGRDKKVLEIVQLLIDSSNDQPLLVVSIVGMGGIGKTTMAKLVYNNELIEKHFYKKMWVCVSENFDEKKILAMMLKSLITNEKGHVNFEDKEAVVQKLKEKFVQKNSSEEIEEKNYLLILDDVWNEEQLKWDNLKKCLLGIGKRGGSRVLVTTRIKKVDSIMGAKHMHLDKLTKEDCWSIIRLKAFGNSPNSLELEELESIGRNIAEKCKGVALVANVVGGTLCNNINKDYWTSIRDDKEVWDSIENADGVLRVLQLSFDRLPIPALKQCFAFCSIFPKDFVMEKEMLIQLWMGEGYLQPSRKSYKMEDIGYLQPFRKSYKEMEDIGGKYFNDLFSYSLFQDAVKDSYGNIISCKMHDLIHDLAQFVSESQTLIWDRSSSSDTLADIQHLEDGSSSDIPSNIRHLNLISEEGMPKMEIGKLRTLFSRVDVFQNKLRNFIKVRVLSFCDANVDIPADIQHLEDGSSSDIPLDIRHLNLISEEGMPKMEIGELCTIFSQVDVFQNKLRNFIKVRVLSFYGADIDELPAFLGKMKHLRFLDVSQTRIKELPKFITKLYHLRTFRFLDCWRIKRPLEGIWKLVNLRHIYFNQQPLMPARIGRLTYLRTLQLFAVGQQKGRQIEELGCLSQLRGKLEICNLDMVRHKKEAMGAGLSKKATIQELQLVFGKKRTIQDRQSPSSEESSGSEGRCKHDEDILEDLQPHSNLKGLTIERYCGKSCPSWMLETKNFLKNLMFMTFFACPWLESIPSLSLSKEAKVEINYCKNLKSIADSSLQKLIIKKCEELVGVEVGQAAMKSLKEVHIKNCGKLENLSMISKLQSLEVLELQQCTELKMIGDDAPFTSTCLQELNIKNCYSLMSMSSVDGLSSLQKIAIICCGQLKSIGEDLSTATCLKELTIWSCDGLMSFPNLHGLSSLQKIEIIDCGQLKSIGKDLSTATCLKELTIWSCDGLMSFPNLHGLSSLQKIEIGACRQLKSIRKDLSTATCLKKLTITKCNGLMSFLNLHGLSSLQKIEIGWCGQLKSIGEDLSTATCLKELTVKECNGLMSFPNLHGLSSLQKIEIGWCGQLKSIGEDFSTVTCLKELTVSWCNSLMSFPNLHALSSLQTLSIRDCGGLRSLPSGLPSCTALEELDISNCDNLISIPDDLRRSWSTPNLACLARLKRLTIGGFSTKLKEFPDLGLIGSHLEVLTLIAWGEPRERLLDQIQHLTALKFLGIRDFDGLEALPNWFGNLSSLQTLGISNCKSLKHMKAIRCISKLESLDIHGCPELKERCTRRSGSEWDSISHIRNILIDSRWIQREGAPIEFAALFFPLLKQLCCCTFCPISAATCCTILPFCDSNITALMPLLQQNSIKVYH</sequence>
<feature type="region of interest" description="Disordered" evidence="6">
    <location>
        <begin position="792"/>
        <end position="812"/>
    </location>
</feature>
<comment type="caution">
    <text evidence="11">The sequence shown here is derived from an EMBL/GenBank/DDBJ whole genome shotgun (WGS) entry which is preliminary data.</text>
</comment>
<dbReference type="InterPro" id="IPR042197">
    <property type="entry name" value="Apaf_helical"/>
</dbReference>
<evidence type="ECO:0000256" key="6">
    <source>
        <dbReference type="SAM" id="MobiDB-lite"/>
    </source>
</evidence>
<dbReference type="Pfam" id="PF23559">
    <property type="entry name" value="WHD_DRP"/>
    <property type="match status" value="2"/>
</dbReference>
<dbReference type="SUPFAM" id="SSF52540">
    <property type="entry name" value="P-loop containing nucleoside triphosphate hydrolases"/>
    <property type="match status" value="1"/>
</dbReference>
<keyword evidence="4" id="KW-0611">Plant defense</keyword>
<dbReference type="GO" id="GO:0005524">
    <property type="term" value="F:ATP binding"/>
    <property type="evidence" value="ECO:0007669"/>
    <property type="project" value="UniProtKB-KW"/>
</dbReference>
<evidence type="ECO:0000313" key="11">
    <source>
        <dbReference type="EMBL" id="GKV39359.1"/>
    </source>
</evidence>
<dbReference type="PANTHER" id="PTHR36766:SF70">
    <property type="entry name" value="DISEASE RESISTANCE PROTEIN RGA4"/>
    <property type="match status" value="1"/>
</dbReference>
<evidence type="ECO:0000259" key="9">
    <source>
        <dbReference type="Pfam" id="PF23559"/>
    </source>
</evidence>
<accession>A0AAV5LQE5</accession>
<evidence type="ECO:0000256" key="1">
    <source>
        <dbReference type="ARBA" id="ARBA00022614"/>
    </source>
</evidence>
<dbReference type="GO" id="GO:0051707">
    <property type="term" value="P:response to other organism"/>
    <property type="evidence" value="ECO:0007669"/>
    <property type="project" value="UniProtKB-ARBA"/>
</dbReference>
<feature type="domain" description="NB-ARC" evidence="7">
    <location>
        <begin position="129"/>
        <end position="313"/>
    </location>
</feature>
<evidence type="ECO:0000259" key="8">
    <source>
        <dbReference type="Pfam" id="PF18052"/>
    </source>
</evidence>
<evidence type="ECO:0000256" key="2">
    <source>
        <dbReference type="ARBA" id="ARBA00022737"/>
    </source>
</evidence>
<dbReference type="GO" id="GO:0006952">
    <property type="term" value="P:defense response"/>
    <property type="evidence" value="ECO:0007669"/>
    <property type="project" value="UniProtKB-KW"/>
</dbReference>
<organism evidence="11 12">
    <name type="scientific">Rubroshorea leprosula</name>
    <dbReference type="NCBI Taxonomy" id="152421"/>
    <lineage>
        <taxon>Eukaryota</taxon>
        <taxon>Viridiplantae</taxon>
        <taxon>Streptophyta</taxon>
        <taxon>Embryophyta</taxon>
        <taxon>Tracheophyta</taxon>
        <taxon>Spermatophyta</taxon>
        <taxon>Magnoliopsida</taxon>
        <taxon>eudicotyledons</taxon>
        <taxon>Gunneridae</taxon>
        <taxon>Pentapetalae</taxon>
        <taxon>rosids</taxon>
        <taxon>malvids</taxon>
        <taxon>Malvales</taxon>
        <taxon>Dipterocarpaceae</taxon>
        <taxon>Rubroshorea</taxon>
    </lineage>
</organism>
<evidence type="ECO:0000256" key="4">
    <source>
        <dbReference type="ARBA" id="ARBA00022821"/>
    </source>
</evidence>
<dbReference type="PANTHER" id="PTHR36766">
    <property type="entry name" value="PLANT BROAD-SPECTRUM MILDEW RESISTANCE PROTEIN RPW8"/>
    <property type="match status" value="1"/>
</dbReference>
<dbReference type="PRINTS" id="PR00364">
    <property type="entry name" value="DISEASERSIST"/>
</dbReference>
<feature type="domain" description="R13L1/DRL21-like LRR repeat region" evidence="10">
    <location>
        <begin position="1320"/>
        <end position="1388"/>
    </location>
</feature>
<feature type="domain" description="Disease resistance protein winged helix" evidence="9">
    <location>
        <begin position="443"/>
        <end position="489"/>
    </location>
</feature>
<keyword evidence="12" id="KW-1185">Reference proteome</keyword>
<dbReference type="Gene3D" id="1.10.8.430">
    <property type="entry name" value="Helical domain of apoptotic protease-activating factors"/>
    <property type="match status" value="1"/>
</dbReference>
<proteinExistence type="predicted"/>
<dbReference type="InterPro" id="IPR032675">
    <property type="entry name" value="LRR_dom_sf"/>
</dbReference>
<dbReference type="Gene3D" id="3.40.50.300">
    <property type="entry name" value="P-loop containing nucleotide triphosphate hydrolases"/>
    <property type="match status" value="1"/>
</dbReference>
<dbReference type="Pfam" id="PF18052">
    <property type="entry name" value="Rx_N"/>
    <property type="match status" value="1"/>
</dbReference>
<dbReference type="InterPro" id="IPR027417">
    <property type="entry name" value="P-loop_NTPase"/>
</dbReference>
<dbReference type="Gene3D" id="1.10.10.10">
    <property type="entry name" value="Winged helix-like DNA-binding domain superfamily/Winged helix DNA-binding domain"/>
    <property type="match status" value="1"/>
</dbReference>
<evidence type="ECO:0000256" key="5">
    <source>
        <dbReference type="ARBA" id="ARBA00022840"/>
    </source>
</evidence>
<keyword evidence="1" id="KW-0433">Leucine-rich repeat</keyword>